<reference evidence="2" key="1">
    <citation type="submission" date="2023-09" db="EMBL/GenBank/DDBJ databases">
        <title>Arcobacter tbilisiensis sp. nov. isolated from chicken meat in Tbilisi, Georgia.</title>
        <authorList>
            <person name="Matthias R."/>
            <person name="Zautner A.E."/>
        </authorList>
    </citation>
    <scope>NUCLEOTIDE SEQUENCE</scope>
    <source>
        <strain evidence="2">LEO 107</strain>
    </source>
</reference>
<dbReference type="CDD" id="cd00093">
    <property type="entry name" value="HTH_XRE"/>
    <property type="match status" value="1"/>
</dbReference>
<protein>
    <submittedName>
        <fullName evidence="2">Helix-turn-helix transcriptional regulator</fullName>
    </submittedName>
</protein>
<evidence type="ECO:0000259" key="1">
    <source>
        <dbReference type="PROSITE" id="PS50943"/>
    </source>
</evidence>
<dbReference type="Gene3D" id="1.10.260.40">
    <property type="entry name" value="lambda repressor-like DNA-binding domains"/>
    <property type="match status" value="1"/>
</dbReference>
<sequence>MENLQEISQEEIQDLHRKIAHNVKTIRKQKNISQLNLAHSIGHKTVSTIAKIEAGHENKHYNIEQLYKIANALQVDIRDFFILSK</sequence>
<dbReference type="SMART" id="SM00530">
    <property type="entry name" value="HTH_XRE"/>
    <property type="match status" value="1"/>
</dbReference>
<accession>A0AA96CZK9</accession>
<proteinExistence type="predicted"/>
<name>A0AA96CZK9_9BACT</name>
<dbReference type="InterPro" id="IPR001387">
    <property type="entry name" value="Cro/C1-type_HTH"/>
</dbReference>
<evidence type="ECO:0000313" key="2">
    <source>
        <dbReference type="EMBL" id="WNL17874.1"/>
    </source>
</evidence>
<organism evidence="2">
    <name type="scientific">Arcobacter sp. AZ-2023</name>
    <dbReference type="NCBI Taxonomy" id="3074453"/>
    <lineage>
        <taxon>Bacteria</taxon>
        <taxon>Pseudomonadati</taxon>
        <taxon>Campylobacterota</taxon>
        <taxon>Epsilonproteobacteria</taxon>
        <taxon>Campylobacterales</taxon>
        <taxon>Arcobacteraceae</taxon>
        <taxon>Arcobacter</taxon>
    </lineage>
</organism>
<dbReference type="EMBL" id="CP134846">
    <property type="protein sequence ID" value="WNL17874.1"/>
    <property type="molecule type" value="Genomic_DNA"/>
</dbReference>
<dbReference type="Pfam" id="PF01381">
    <property type="entry name" value="HTH_3"/>
    <property type="match status" value="1"/>
</dbReference>
<dbReference type="PROSITE" id="PS50943">
    <property type="entry name" value="HTH_CROC1"/>
    <property type="match status" value="1"/>
</dbReference>
<gene>
    <name evidence="2" type="ORF">RJG54_00465</name>
</gene>
<dbReference type="AlphaFoldDB" id="A0AA96CZK9"/>
<dbReference type="InterPro" id="IPR010982">
    <property type="entry name" value="Lambda_DNA-bd_dom_sf"/>
</dbReference>
<dbReference type="SUPFAM" id="SSF47413">
    <property type="entry name" value="lambda repressor-like DNA-binding domains"/>
    <property type="match status" value="1"/>
</dbReference>
<feature type="domain" description="HTH cro/C1-type" evidence="1">
    <location>
        <begin position="23"/>
        <end position="80"/>
    </location>
</feature>
<dbReference type="GO" id="GO:0003677">
    <property type="term" value="F:DNA binding"/>
    <property type="evidence" value="ECO:0007669"/>
    <property type="project" value="InterPro"/>
</dbReference>